<dbReference type="Proteomes" id="UP000000589">
    <property type="component" value="Chromosome 5"/>
</dbReference>
<dbReference type="RNAct" id="A0A0G2JFD5">
    <property type="molecule type" value="protein"/>
</dbReference>
<reference evidence="4" key="4">
    <citation type="submission" date="2025-09" db="UniProtKB">
        <authorList>
            <consortium name="Ensembl"/>
        </authorList>
    </citation>
    <scope>IDENTIFICATION</scope>
    <source>
        <strain evidence="4">C57BL/6J</strain>
    </source>
</reference>
<feature type="domain" description="Disks large homolog 5 N-terminal" evidence="3">
    <location>
        <begin position="50"/>
        <end position="134"/>
    </location>
</feature>
<dbReference type="PANTHER" id="PTHR21558">
    <property type="entry name" value="SPEER/SPETEX"/>
    <property type="match status" value="1"/>
</dbReference>
<sequence length="256" mass="30106">MALFARLCRLFQRANVDGRETREGRKDADLPPESNEGRRRVTWRMWMALRQTSSPVPVISKKQFEKEEKKLIKEIQLTTEETNELRDRLIYVTEGSMNKRPYHRQNPLYEKLKLKEKEIMTFLHNLEMENMEAQENKQELKKETHFYRNLHSRLLMEENLIKKKLMTLQQESKEVQADWAIIHQCLVELNLSGKDEQEENSNLETPEYQVSETARELGLATAEEDSILQNELPGQEAPAEHHLQDPQSSSDESSSI</sequence>
<dbReference type="MGI" id="MGI:5434438">
    <property type="gene designation" value="Gm21083"/>
</dbReference>
<protein>
    <submittedName>
        <fullName evidence="4">Predicted gene, 21083</fullName>
    </submittedName>
</protein>
<dbReference type="OrthoDB" id="9621306at2759"/>
<reference evidence="4 6" key="2">
    <citation type="journal article" date="2011" name="PLoS Biol.">
        <title>Modernizing reference genome assemblies.</title>
        <authorList>
            <person name="Church D.M."/>
            <person name="Schneider V.A."/>
            <person name="Graves T."/>
            <person name="Auger K."/>
            <person name="Cunningham F."/>
            <person name="Bouk N."/>
            <person name="Chen H.C."/>
            <person name="Agarwala R."/>
            <person name="McLaren W.M."/>
            <person name="Ritchie G.R."/>
            <person name="Albracht D."/>
            <person name="Kremitzki M."/>
            <person name="Rock S."/>
            <person name="Kotkiewicz H."/>
            <person name="Kremitzki C."/>
            <person name="Wollam A."/>
            <person name="Trani L."/>
            <person name="Fulton L."/>
            <person name="Fulton R."/>
            <person name="Matthews L."/>
            <person name="Whitehead S."/>
            <person name="Chow W."/>
            <person name="Torrance J."/>
            <person name="Dunn M."/>
            <person name="Harden G."/>
            <person name="Threadgold G."/>
            <person name="Wood J."/>
            <person name="Collins J."/>
            <person name="Heath P."/>
            <person name="Griffiths G."/>
            <person name="Pelan S."/>
            <person name="Grafham D."/>
            <person name="Eichler E.E."/>
            <person name="Weinstock G."/>
            <person name="Mardis E.R."/>
            <person name="Wilson R.K."/>
            <person name="Howe K."/>
            <person name="Flicek P."/>
            <person name="Hubbard T."/>
        </authorList>
    </citation>
    <scope>NUCLEOTIDE SEQUENCE [LARGE SCALE GENOMIC DNA]</scope>
    <source>
        <strain evidence="4 6">C57BL/6J</strain>
    </source>
</reference>
<dbReference type="KEGG" id="mmu:105242399"/>
<dbReference type="Bgee" id="ENSMUSG00000096878">
    <property type="expression patterns" value="Expressed in spermatid and 11 other cell types or tissues"/>
</dbReference>
<feature type="compositionally biased region" description="Polar residues" evidence="2">
    <location>
        <begin position="202"/>
        <end position="212"/>
    </location>
</feature>
<dbReference type="AlphaFoldDB" id="A0A0G2JFD5"/>
<dbReference type="PANTHER" id="PTHR21558:SF13">
    <property type="entry name" value="MCG129800-RELATED"/>
    <property type="match status" value="1"/>
</dbReference>
<evidence type="ECO:0000313" key="6">
    <source>
        <dbReference type="Proteomes" id="UP000000589"/>
    </source>
</evidence>
<dbReference type="BioGRID-ORCS" id="105242399">
    <property type="hits" value="0 hits in 1 CRISPR screen"/>
</dbReference>
<feature type="region of interest" description="Disordered" evidence="2">
    <location>
        <begin position="195"/>
        <end position="256"/>
    </location>
</feature>
<organism evidence="4 6">
    <name type="scientific">Mus musculus</name>
    <name type="common">Mouse</name>
    <dbReference type="NCBI Taxonomy" id="10090"/>
    <lineage>
        <taxon>Eukaryota</taxon>
        <taxon>Metazoa</taxon>
        <taxon>Chordata</taxon>
        <taxon>Craniata</taxon>
        <taxon>Vertebrata</taxon>
        <taxon>Euteleostomi</taxon>
        <taxon>Mammalia</taxon>
        <taxon>Eutheria</taxon>
        <taxon>Euarchontoglires</taxon>
        <taxon>Glires</taxon>
        <taxon>Rodentia</taxon>
        <taxon>Myomorpha</taxon>
        <taxon>Muroidea</taxon>
        <taxon>Muridae</taxon>
        <taxon>Murinae</taxon>
        <taxon>Mus</taxon>
        <taxon>Mus</taxon>
    </lineage>
</organism>
<dbReference type="STRING" id="10090.ENSMUSP00000143130"/>
<dbReference type="AGR" id="MGI:5434438"/>
<evidence type="ECO:0000256" key="1">
    <source>
        <dbReference type="SAM" id="Coils"/>
    </source>
</evidence>
<evidence type="ECO:0000313" key="5">
    <source>
        <dbReference type="MGI" id="MGI:5434438"/>
    </source>
</evidence>
<dbReference type="Pfam" id="PF04822">
    <property type="entry name" value="Takusan"/>
    <property type="match status" value="1"/>
</dbReference>
<proteinExistence type="predicted"/>
<evidence type="ECO:0000259" key="3">
    <source>
        <dbReference type="Pfam" id="PF04822"/>
    </source>
</evidence>
<dbReference type="OMA" id="KETNFYR"/>
<dbReference type="SMR" id="A0A0G2JFD5"/>
<keyword evidence="1" id="KW-0175">Coiled coil</keyword>
<dbReference type="GeneID" id="105242399"/>
<dbReference type="VEuPathDB" id="HostDB:ENSMUSG00000096878"/>
<name>A0A0G2JFD5_MOUSE</name>
<feature type="coiled-coil region" evidence="1">
    <location>
        <begin position="123"/>
        <end position="150"/>
    </location>
</feature>
<reference evidence="4 6" key="1">
    <citation type="journal article" date="2009" name="PLoS Biol.">
        <title>Lineage-specific biology revealed by a finished genome assembly of the mouse.</title>
        <authorList>
            <consortium name="Mouse Genome Sequencing Consortium"/>
            <person name="Church D.M."/>
            <person name="Goodstadt L."/>
            <person name="Hillier L.W."/>
            <person name="Zody M.C."/>
            <person name="Goldstein S."/>
            <person name="She X."/>
            <person name="Bult C.J."/>
            <person name="Agarwala R."/>
            <person name="Cherry J.L."/>
            <person name="DiCuccio M."/>
            <person name="Hlavina W."/>
            <person name="Kapustin Y."/>
            <person name="Meric P."/>
            <person name="Maglott D."/>
            <person name="Birtle Z."/>
            <person name="Marques A.C."/>
            <person name="Graves T."/>
            <person name="Zhou S."/>
            <person name="Teague B."/>
            <person name="Potamousis K."/>
            <person name="Churas C."/>
            <person name="Place M."/>
            <person name="Herschleb J."/>
            <person name="Runnheim R."/>
            <person name="Forrest D."/>
            <person name="Amos-Landgraf J."/>
            <person name="Schwartz D.C."/>
            <person name="Cheng Z."/>
            <person name="Lindblad-Toh K."/>
            <person name="Eichler E.E."/>
            <person name="Ponting C.P."/>
        </authorList>
    </citation>
    <scope>NUCLEOTIDE SEQUENCE [LARGE SCALE GENOMIC DNA]</scope>
    <source>
        <strain evidence="4 6">C57BL/6J</strain>
    </source>
</reference>
<gene>
    <name evidence="4 5" type="primary">Gm21083</name>
</gene>
<accession>A0A0G2JFD5</accession>
<dbReference type="Ensembl" id="ENSMUST00000188807.4">
    <property type="protein sequence ID" value="ENSMUSP00000143130.2"/>
    <property type="gene ID" value="ENSMUSG00000096878.3"/>
</dbReference>
<keyword evidence="6" id="KW-1185">Reference proteome</keyword>
<evidence type="ECO:0000313" key="4">
    <source>
        <dbReference type="Ensembl" id="ENSMUSP00000143130.2"/>
    </source>
</evidence>
<evidence type="ECO:0000256" key="2">
    <source>
        <dbReference type="SAM" id="MobiDB-lite"/>
    </source>
</evidence>
<dbReference type="InParanoid" id="A0A0G2JFD5"/>
<dbReference type="GeneTree" id="ENSGT00940000153178"/>
<reference evidence="4" key="3">
    <citation type="submission" date="2025-08" db="UniProtKB">
        <authorList>
            <consortium name="Ensembl"/>
        </authorList>
    </citation>
    <scope>IDENTIFICATION</scope>
    <source>
        <strain evidence="4">C57BL/6J</strain>
    </source>
</reference>
<dbReference type="InterPro" id="IPR006907">
    <property type="entry name" value="DLG5_N"/>
</dbReference>
<dbReference type="RefSeq" id="NP_001297379.1">
    <property type="nucleotide sequence ID" value="NM_001310450.2"/>
</dbReference>